<protein>
    <recommendedName>
        <fullName evidence="3">SMP-30/Gluconolactonase/LRE-like region domain-containing protein</fullName>
    </recommendedName>
</protein>
<proteinExistence type="predicted"/>
<gene>
    <name evidence="1" type="ORF">CCHL11_06844</name>
</gene>
<evidence type="ECO:0000313" key="2">
    <source>
        <dbReference type="Proteomes" id="UP000186583"/>
    </source>
</evidence>
<reference evidence="1 2" key="1">
    <citation type="submission" date="2016-11" db="EMBL/GenBank/DDBJ databases">
        <title>Draft Genome Assembly of Colletotrichum chlorophyti a pathogen of herbaceous plants.</title>
        <authorList>
            <person name="Gan P."/>
            <person name="Narusaka M."/>
            <person name="Tsushima A."/>
            <person name="Narusaka Y."/>
            <person name="Takano Y."/>
            <person name="Shirasu K."/>
        </authorList>
    </citation>
    <scope>NUCLEOTIDE SEQUENCE [LARGE SCALE GENOMIC DNA]</scope>
    <source>
        <strain evidence="1 2">NTL11</strain>
    </source>
</reference>
<dbReference type="EMBL" id="MPGH01000001">
    <property type="protein sequence ID" value="OLN98025.1"/>
    <property type="molecule type" value="Genomic_DNA"/>
</dbReference>
<evidence type="ECO:0008006" key="3">
    <source>
        <dbReference type="Google" id="ProtNLM"/>
    </source>
</evidence>
<dbReference type="Gene3D" id="2.120.10.30">
    <property type="entry name" value="TolB, C-terminal domain"/>
    <property type="match status" value="1"/>
</dbReference>
<keyword evidence="2" id="KW-1185">Reference proteome</keyword>
<dbReference type="InterPro" id="IPR052988">
    <property type="entry name" value="Oryzine_lactonohydrolase"/>
</dbReference>
<dbReference type="PANTHER" id="PTHR47064">
    <property type="entry name" value="PUTATIVE (AFU_ORTHOLOGUE AFUA_1G08990)-RELATED"/>
    <property type="match status" value="1"/>
</dbReference>
<dbReference type="OrthoDB" id="423498at2759"/>
<dbReference type="Proteomes" id="UP000186583">
    <property type="component" value="Unassembled WGS sequence"/>
</dbReference>
<dbReference type="AlphaFoldDB" id="A0A1Q8S9E2"/>
<dbReference type="SUPFAM" id="SSF63829">
    <property type="entry name" value="Calcium-dependent phosphotriesterase"/>
    <property type="match status" value="1"/>
</dbReference>
<evidence type="ECO:0000313" key="1">
    <source>
        <dbReference type="EMBL" id="OLN98025.1"/>
    </source>
</evidence>
<organism evidence="1 2">
    <name type="scientific">Colletotrichum chlorophyti</name>
    <dbReference type="NCBI Taxonomy" id="708187"/>
    <lineage>
        <taxon>Eukaryota</taxon>
        <taxon>Fungi</taxon>
        <taxon>Dikarya</taxon>
        <taxon>Ascomycota</taxon>
        <taxon>Pezizomycotina</taxon>
        <taxon>Sordariomycetes</taxon>
        <taxon>Hypocreomycetidae</taxon>
        <taxon>Glomerellales</taxon>
        <taxon>Glomerellaceae</taxon>
        <taxon>Colletotrichum</taxon>
    </lineage>
</organism>
<dbReference type="InterPro" id="IPR011042">
    <property type="entry name" value="6-blade_b-propeller_TolB-like"/>
</dbReference>
<dbReference type="STRING" id="708187.A0A1Q8S9E2"/>
<accession>A0A1Q8S9E2</accession>
<comment type="caution">
    <text evidence="1">The sequence shown here is derived from an EMBL/GenBank/DDBJ whole genome shotgun (WGS) entry which is preliminary data.</text>
</comment>
<name>A0A1Q8S9E2_9PEZI</name>
<dbReference type="PANTHER" id="PTHR47064:SF2">
    <property type="entry name" value="SMP-30_GLUCONOLACTONASE_LRE-LIKE REGION DOMAIN-CONTAINING PROTEIN-RELATED"/>
    <property type="match status" value="1"/>
</dbReference>
<sequence>MATIKETGIRAVATPVQTGISIIQYDAALESVIGPKPTHALVLSSAEGSAKPFFHHGCVYLPSRNELWTTSAPLAATDPTRPPTILMSKVIVTRDPHDDETLTVEWAKVRPPPAMAMPASGCALANDGMFWCSQGTEAPGTGGIFFMPMGRPPQPVAATYYGRDFNSPRSVAVSPRDAAIWFTDPCCGHEQGFRGAPQLPPQVYRCDTKTWEVRAVADGFVRPTGIAIDEGFKTLYVADAGGAGVDEELDLRQPRSIYAFDIMERQGSVFLANKRLFALARQGAPMHLMCEGGNLLAAGGDGVEIWSAGGSLLGLIQVPGELKRPPGSKAQRLPDANMNHGTGGVMSFCRGTEDSLFLCAGQRLWRLQLSGGLGQRPSSDPELL</sequence>